<sequence>MEVEEDPEEDSDMDIDENEEDEWEEDDDYGTSSFRVRKVNGASDAQVANGIAIGELQPRMTTVEEGVRTLAEQGKLVAGKLDETKTQALEMRGILDLMCPDLVTLEKKKTERYIRGLPEKIKVNVTSSKPSSLHYAINMARELIEQAIQAKATRIGESYKRKWEDHQRNNNNHNHNIHHQQQNRRQEDVKAFTAALADRKGYLRTRPLCNQCNLHHEGQCPPKCKNCKRIGHQTRGCWSKTNVADKPPTANDNA</sequence>
<feature type="region of interest" description="Disordered" evidence="1">
    <location>
        <begin position="166"/>
        <end position="186"/>
    </location>
</feature>
<dbReference type="EMBL" id="BQNB010013998">
    <property type="protein sequence ID" value="GJT22794.1"/>
    <property type="molecule type" value="Genomic_DNA"/>
</dbReference>
<evidence type="ECO:0008006" key="4">
    <source>
        <dbReference type="Google" id="ProtNLM"/>
    </source>
</evidence>
<keyword evidence="3" id="KW-1185">Reference proteome</keyword>
<reference evidence="2" key="1">
    <citation type="journal article" date="2022" name="Int. J. Mol. Sci.">
        <title>Draft Genome of Tanacetum Coccineum: Genomic Comparison of Closely Related Tanacetum-Family Plants.</title>
        <authorList>
            <person name="Yamashiro T."/>
            <person name="Shiraishi A."/>
            <person name="Nakayama K."/>
            <person name="Satake H."/>
        </authorList>
    </citation>
    <scope>NUCLEOTIDE SEQUENCE</scope>
</reference>
<feature type="compositionally biased region" description="Acidic residues" evidence="1">
    <location>
        <begin position="1"/>
        <end position="29"/>
    </location>
</feature>
<organism evidence="2 3">
    <name type="scientific">Tanacetum coccineum</name>
    <dbReference type="NCBI Taxonomy" id="301880"/>
    <lineage>
        <taxon>Eukaryota</taxon>
        <taxon>Viridiplantae</taxon>
        <taxon>Streptophyta</taxon>
        <taxon>Embryophyta</taxon>
        <taxon>Tracheophyta</taxon>
        <taxon>Spermatophyta</taxon>
        <taxon>Magnoliopsida</taxon>
        <taxon>eudicotyledons</taxon>
        <taxon>Gunneridae</taxon>
        <taxon>Pentapetalae</taxon>
        <taxon>asterids</taxon>
        <taxon>campanulids</taxon>
        <taxon>Asterales</taxon>
        <taxon>Asteraceae</taxon>
        <taxon>Asteroideae</taxon>
        <taxon>Anthemideae</taxon>
        <taxon>Anthemidinae</taxon>
        <taxon>Tanacetum</taxon>
    </lineage>
</organism>
<evidence type="ECO:0000256" key="1">
    <source>
        <dbReference type="SAM" id="MobiDB-lite"/>
    </source>
</evidence>
<evidence type="ECO:0000313" key="2">
    <source>
        <dbReference type="EMBL" id="GJT22794.1"/>
    </source>
</evidence>
<gene>
    <name evidence="2" type="ORF">Tco_0892731</name>
</gene>
<name>A0ABQ5CCS6_9ASTR</name>
<accession>A0ABQ5CCS6</accession>
<proteinExistence type="predicted"/>
<feature type="region of interest" description="Disordered" evidence="1">
    <location>
        <begin position="1"/>
        <end position="31"/>
    </location>
</feature>
<dbReference type="Proteomes" id="UP001151760">
    <property type="component" value="Unassembled WGS sequence"/>
</dbReference>
<reference evidence="2" key="2">
    <citation type="submission" date="2022-01" db="EMBL/GenBank/DDBJ databases">
        <authorList>
            <person name="Yamashiro T."/>
            <person name="Shiraishi A."/>
            <person name="Satake H."/>
            <person name="Nakayama K."/>
        </authorList>
    </citation>
    <scope>NUCLEOTIDE SEQUENCE</scope>
</reference>
<comment type="caution">
    <text evidence="2">The sequence shown here is derived from an EMBL/GenBank/DDBJ whole genome shotgun (WGS) entry which is preliminary data.</text>
</comment>
<protein>
    <recommendedName>
        <fullName evidence="4">CCHC-type domain-containing protein</fullName>
    </recommendedName>
</protein>
<evidence type="ECO:0000313" key="3">
    <source>
        <dbReference type="Proteomes" id="UP001151760"/>
    </source>
</evidence>